<dbReference type="InterPro" id="IPR025945">
    <property type="entry name" value="DHHW"/>
</dbReference>
<dbReference type="Proteomes" id="UP001491552">
    <property type="component" value="Unassembled WGS sequence"/>
</dbReference>
<organism evidence="1 2">
    <name type="scientific">Faecousia intestinalis</name>
    <dbReference type="NCBI Taxonomy" id="3133167"/>
    <lineage>
        <taxon>Bacteria</taxon>
        <taxon>Bacillati</taxon>
        <taxon>Bacillota</taxon>
        <taxon>Clostridia</taxon>
        <taxon>Eubacteriales</taxon>
        <taxon>Oscillospiraceae</taxon>
        <taxon>Faecousia</taxon>
    </lineage>
</organism>
<accession>A0ABV1G399</accession>
<comment type="caution">
    <text evidence="1">The sequence shown here is derived from an EMBL/GenBank/DDBJ whole genome shotgun (WGS) entry which is preliminary data.</text>
</comment>
<evidence type="ECO:0000313" key="1">
    <source>
        <dbReference type="EMBL" id="MEQ2509873.1"/>
    </source>
</evidence>
<dbReference type="Pfam" id="PF14286">
    <property type="entry name" value="DHHW"/>
    <property type="match status" value="1"/>
</dbReference>
<dbReference type="RefSeq" id="WP_349134591.1">
    <property type="nucleotide sequence ID" value="NZ_JBBMFF010000076.1"/>
</dbReference>
<keyword evidence="2" id="KW-1185">Reference proteome</keyword>
<reference evidence="1 2" key="1">
    <citation type="submission" date="2024-03" db="EMBL/GenBank/DDBJ databases">
        <title>Human intestinal bacterial collection.</title>
        <authorList>
            <person name="Pauvert C."/>
            <person name="Hitch T.C.A."/>
            <person name="Clavel T."/>
        </authorList>
    </citation>
    <scope>NUCLEOTIDE SEQUENCE [LARGE SCALE GENOMIC DNA]</scope>
    <source>
        <strain evidence="1 2">CLA-AA-H192</strain>
    </source>
</reference>
<evidence type="ECO:0000313" key="2">
    <source>
        <dbReference type="Proteomes" id="UP001491552"/>
    </source>
</evidence>
<sequence length="379" mass="43194">MINFAFVGLILCGLLLGLARTVFFPKEINYYENRYANRAALPTPGSYADGTFQDQLEAALGDQTPFAERFKARYNDLSSKLTKALLKPVLENGRYYRVGDVQLFSDYLTYQTRDLEKLRPTLEERAANYNAIFAAHPDIEFFVCYIEKDTDINFETGERVYADDLLFSMLNLPENRMLKYEIPDFAAFSEYFYRTDHHWNYLGSYRAYRELLPLLGCTDTPLEPTATETLGEFSGSKAAGTGLDIFSEPFTVYRFAYPEMTVTRNGEPAGDYGRQDAVPGELALSYGAFYGGDDGEIIFDTGRTDRGNLLVIGESYDNAILKLLASHFGRTYSVDLRYYRNYMGSDFSLSDYLRRNNITKVLLIGNVDYYISPDFALEN</sequence>
<proteinExistence type="predicted"/>
<protein>
    <submittedName>
        <fullName evidence="1">DHHW family protein</fullName>
    </submittedName>
</protein>
<gene>
    <name evidence="1" type="ORF">WMO66_01195</name>
</gene>
<name>A0ABV1G399_9FIRM</name>
<dbReference type="EMBL" id="JBBMFF010000076">
    <property type="protein sequence ID" value="MEQ2509873.1"/>
    <property type="molecule type" value="Genomic_DNA"/>
</dbReference>